<dbReference type="AlphaFoldDB" id="A0A5C5WU83"/>
<name>A0A5C5WU83_9BACT</name>
<keyword evidence="2" id="KW-0732">Signal</keyword>
<accession>A0A5C5WU83</accession>
<reference evidence="3 4" key="1">
    <citation type="submission" date="2019-02" db="EMBL/GenBank/DDBJ databases">
        <title>Deep-cultivation of Planctomycetes and their phenomic and genomic characterization uncovers novel biology.</title>
        <authorList>
            <person name="Wiegand S."/>
            <person name="Jogler M."/>
            <person name="Boedeker C."/>
            <person name="Pinto D."/>
            <person name="Vollmers J."/>
            <person name="Rivas-Marin E."/>
            <person name="Kohn T."/>
            <person name="Peeters S.H."/>
            <person name="Heuer A."/>
            <person name="Rast P."/>
            <person name="Oberbeckmann S."/>
            <person name="Bunk B."/>
            <person name="Jeske O."/>
            <person name="Meyerdierks A."/>
            <person name="Storesund J.E."/>
            <person name="Kallscheuer N."/>
            <person name="Luecker S."/>
            <person name="Lage O.M."/>
            <person name="Pohl T."/>
            <person name="Merkel B.J."/>
            <person name="Hornburger P."/>
            <person name="Mueller R.-W."/>
            <person name="Bruemmer F."/>
            <person name="Labrenz M."/>
            <person name="Spormann A.M."/>
            <person name="Op Den Camp H."/>
            <person name="Overmann J."/>
            <person name="Amann R."/>
            <person name="Jetten M.S.M."/>
            <person name="Mascher T."/>
            <person name="Medema M.H."/>
            <person name="Devos D.P."/>
            <person name="Kaster A.-K."/>
            <person name="Ovreas L."/>
            <person name="Rohde M."/>
            <person name="Galperin M.Y."/>
            <person name="Jogler C."/>
        </authorList>
    </citation>
    <scope>NUCLEOTIDE SEQUENCE [LARGE SCALE GENOMIC DNA]</scope>
    <source>
        <strain evidence="3 4">Pla22</strain>
    </source>
</reference>
<dbReference type="EMBL" id="SJPI01000001">
    <property type="protein sequence ID" value="TWT54100.1"/>
    <property type="molecule type" value="Genomic_DNA"/>
</dbReference>
<sequence length="321" mass="36360" precursor="true">MKKYCLIAFMFVAFHYAPSPAFAQFSLSIGGFSIGNVPRGYYHPPHVGYDRYGAYVDPYGPHYGIPVYPRYSYPQYSNRGFALGVPLQRYDYPDYDYRDYGRYDRDLYLAPYAYRDRDYDLDRGRYSGPSYVYPQDDSFGQSWQSPDLTDNAIVSDLGEQTFGETRLRRSLDTDQLHFAWSDERLARDAEMLKQGLAARADDADVWLGYLNPDLVIENAENDQAVSVMKELLRNYEGLSGNATLSSIWIVPGFRETHQGLSAWVSRRVGEEMEGEAVESLPEPVPVPLDPVQDDTVSEGAGLAEPDSDESDILDGEYSVPL</sequence>
<protein>
    <submittedName>
        <fullName evidence="3">Uncharacterized protein</fullName>
    </submittedName>
</protein>
<keyword evidence="4" id="KW-1185">Reference proteome</keyword>
<feature type="signal peptide" evidence="2">
    <location>
        <begin position="1"/>
        <end position="23"/>
    </location>
</feature>
<dbReference type="RefSeq" id="WP_146514196.1">
    <property type="nucleotide sequence ID" value="NZ_SJPI01000001.1"/>
</dbReference>
<evidence type="ECO:0000256" key="2">
    <source>
        <dbReference type="SAM" id="SignalP"/>
    </source>
</evidence>
<comment type="caution">
    <text evidence="3">The sequence shown here is derived from an EMBL/GenBank/DDBJ whole genome shotgun (WGS) entry which is preliminary data.</text>
</comment>
<feature type="chain" id="PRO_5023042218" evidence="2">
    <location>
        <begin position="24"/>
        <end position="321"/>
    </location>
</feature>
<evidence type="ECO:0000313" key="4">
    <source>
        <dbReference type="Proteomes" id="UP000316598"/>
    </source>
</evidence>
<dbReference type="Proteomes" id="UP000316598">
    <property type="component" value="Unassembled WGS sequence"/>
</dbReference>
<evidence type="ECO:0000256" key="1">
    <source>
        <dbReference type="SAM" id="MobiDB-lite"/>
    </source>
</evidence>
<dbReference type="OrthoDB" id="278446at2"/>
<gene>
    <name evidence="3" type="ORF">Pla22_17350</name>
</gene>
<organism evidence="3 4">
    <name type="scientific">Rubripirellula amarantea</name>
    <dbReference type="NCBI Taxonomy" id="2527999"/>
    <lineage>
        <taxon>Bacteria</taxon>
        <taxon>Pseudomonadati</taxon>
        <taxon>Planctomycetota</taxon>
        <taxon>Planctomycetia</taxon>
        <taxon>Pirellulales</taxon>
        <taxon>Pirellulaceae</taxon>
        <taxon>Rubripirellula</taxon>
    </lineage>
</organism>
<evidence type="ECO:0000313" key="3">
    <source>
        <dbReference type="EMBL" id="TWT54100.1"/>
    </source>
</evidence>
<proteinExistence type="predicted"/>
<feature type="compositionally biased region" description="Acidic residues" evidence="1">
    <location>
        <begin position="305"/>
        <end position="314"/>
    </location>
</feature>
<feature type="region of interest" description="Disordered" evidence="1">
    <location>
        <begin position="274"/>
        <end position="321"/>
    </location>
</feature>